<dbReference type="EMBL" id="SZPY01000005">
    <property type="protein sequence ID" value="TKI60332.1"/>
    <property type="molecule type" value="Genomic_DNA"/>
</dbReference>
<proteinExistence type="predicted"/>
<dbReference type="InterPro" id="IPR016181">
    <property type="entry name" value="Acyl_CoA_acyltransferase"/>
</dbReference>
<sequence>MTTSAPSSASFSGWSPRERPGQSVLPGRHVGLEPFSSSHVGALYAATCSGDQAESWRYRMVAMPASLEEFAEAVGMPLLNPAPGAAYAVVAPDAGPVGFFACFPCSPTNGVVELSGVLWGQRLQRTPGSTEAVHLVLRHLFDDLGYRRVEWKCDSRNEASRQAALRLGFTFEGTFRQHMVVKGESRDTEWFAMLDGEWPEIRERHERWLAPENFDEAGRQRRRLADC</sequence>
<dbReference type="OrthoDB" id="9795199at2"/>
<dbReference type="Pfam" id="PF13302">
    <property type="entry name" value="Acetyltransf_3"/>
    <property type="match status" value="1"/>
</dbReference>
<feature type="compositionally biased region" description="Low complexity" evidence="1">
    <location>
        <begin position="1"/>
        <end position="15"/>
    </location>
</feature>
<evidence type="ECO:0000259" key="2">
    <source>
        <dbReference type="Pfam" id="PF13302"/>
    </source>
</evidence>
<dbReference type="AlphaFoldDB" id="A0A4U2YJ12"/>
<comment type="caution">
    <text evidence="3">The sequence shown here is derived from an EMBL/GenBank/DDBJ whole genome shotgun (WGS) entry which is preliminary data.</text>
</comment>
<dbReference type="PANTHER" id="PTHR43441:SF2">
    <property type="entry name" value="FAMILY ACETYLTRANSFERASE, PUTATIVE (AFU_ORTHOLOGUE AFUA_7G00850)-RELATED"/>
    <property type="match status" value="1"/>
</dbReference>
<evidence type="ECO:0000313" key="4">
    <source>
        <dbReference type="Proteomes" id="UP000307808"/>
    </source>
</evidence>
<reference evidence="3 4" key="1">
    <citation type="submission" date="2019-04" db="EMBL/GenBank/DDBJ databases">
        <authorList>
            <person name="Dong K."/>
        </authorList>
    </citation>
    <scope>NUCLEOTIDE SEQUENCE [LARGE SCALE GENOMIC DNA]</scope>
    <source>
        <strain evidence="4">dk3543</strain>
    </source>
</reference>
<dbReference type="PANTHER" id="PTHR43441">
    <property type="entry name" value="RIBOSOMAL-PROTEIN-SERINE ACETYLTRANSFERASE"/>
    <property type="match status" value="1"/>
</dbReference>
<feature type="region of interest" description="Disordered" evidence="1">
    <location>
        <begin position="1"/>
        <end position="26"/>
    </location>
</feature>
<gene>
    <name evidence="3" type="ORF">FC770_16125</name>
</gene>
<evidence type="ECO:0000256" key="1">
    <source>
        <dbReference type="SAM" id="MobiDB-lite"/>
    </source>
</evidence>
<dbReference type="SUPFAM" id="SSF55729">
    <property type="entry name" value="Acyl-CoA N-acyltransferases (Nat)"/>
    <property type="match status" value="1"/>
</dbReference>
<protein>
    <submittedName>
        <fullName evidence="3">GNAT family N-acetyltransferase</fullName>
    </submittedName>
</protein>
<keyword evidence="3" id="KW-0808">Transferase</keyword>
<dbReference type="Proteomes" id="UP000307808">
    <property type="component" value="Unassembled WGS sequence"/>
</dbReference>
<keyword evidence="4" id="KW-1185">Reference proteome</keyword>
<accession>A0A4U2YJ12</accession>
<organism evidence="3 4">
    <name type="scientific">Nocardioides jishulii</name>
    <dbReference type="NCBI Taxonomy" id="2575440"/>
    <lineage>
        <taxon>Bacteria</taxon>
        <taxon>Bacillati</taxon>
        <taxon>Actinomycetota</taxon>
        <taxon>Actinomycetes</taxon>
        <taxon>Propionibacteriales</taxon>
        <taxon>Nocardioidaceae</taxon>
        <taxon>Nocardioides</taxon>
    </lineage>
</organism>
<dbReference type="RefSeq" id="WP_137067365.1">
    <property type="nucleotide sequence ID" value="NZ_CP040748.1"/>
</dbReference>
<evidence type="ECO:0000313" key="3">
    <source>
        <dbReference type="EMBL" id="TKI60332.1"/>
    </source>
</evidence>
<dbReference type="GO" id="GO:0008999">
    <property type="term" value="F:protein-N-terminal-alanine acetyltransferase activity"/>
    <property type="evidence" value="ECO:0007669"/>
    <property type="project" value="TreeGrafter"/>
</dbReference>
<feature type="domain" description="N-acetyltransferase" evidence="2">
    <location>
        <begin position="30"/>
        <end position="170"/>
    </location>
</feature>
<dbReference type="GO" id="GO:1990189">
    <property type="term" value="F:protein N-terminal-serine acetyltransferase activity"/>
    <property type="evidence" value="ECO:0007669"/>
    <property type="project" value="TreeGrafter"/>
</dbReference>
<dbReference type="InterPro" id="IPR051908">
    <property type="entry name" value="Ribosomal_N-acetyltransferase"/>
</dbReference>
<dbReference type="Gene3D" id="3.40.630.30">
    <property type="match status" value="1"/>
</dbReference>
<dbReference type="InterPro" id="IPR000182">
    <property type="entry name" value="GNAT_dom"/>
</dbReference>
<name>A0A4U2YJ12_9ACTN</name>